<evidence type="ECO:0000256" key="5">
    <source>
        <dbReference type="ARBA" id="ARBA00022771"/>
    </source>
</evidence>
<dbReference type="Proteomes" id="UP000250235">
    <property type="component" value="Unassembled WGS sequence"/>
</dbReference>
<proteinExistence type="predicted"/>
<dbReference type="EMBL" id="KQ995322">
    <property type="protein sequence ID" value="KZV47071.1"/>
    <property type="molecule type" value="Genomic_DNA"/>
</dbReference>
<dbReference type="InterPro" id="IPR010543">
    <property type="entry name" value="DUF1117"/>
</dbReference>
<dbReference type="Pfam" id="PF06547">
    <property type="entry name" value="DUF1117"/>
    <property type="match status" value="1"/>
</dbReference>
<dbReference type="SMART" id="SM00184">
    <property type="entry name" value="RING"/>
    <property type="match status" value="1"/>
</dbReference>
<evidence type="ECO:0000256" key="8">
    <source>
        <dbReference type="PROSITE-ProRule" id="PRU00175"/>
    </source>
</evidence>
<dbReference type="EC" id="2.3.2.27" evidence="2"/>
<evidence type="ECO:0000256" key="9">
    <source>
        <dbReference type="SAM" id="MobiDB-lite"/>
    </source>
</evidence>
<evidence type="ECO:0000256" key="2">
    <source>
        <dbReference type="ARBA" id="ARBA00012483"/>
    </source>
</evidence>
<keyword evidence="3" id="KW-0808">Transferase</keyword>
<dbReference type="CDD" id="cd16667">
    <property type="entry name" value="RING-H2_RNF126-like"/>
    <property type="match status" value="1"/>
</dbReference>
<dbReference type="PANTHER" id="PTHR15710">
    <property type="entry name" value="E3 UBIQUITIN-PROTEIN LIGASE PRAJA"/>
    <property type="match status" value="1"/>
</dbReference>
<feature type="compositionally biased region" description="Basic and acidic residues" evidence="9">
    <location>
        <begin position="53"/>
        <end position="65"/>
    </location>
</feature>
<keyword evidence="5 8" id="KW-0863">Zinc-finger</keyword>
<dbReference type="GO" id="GO:0016567">
    <property type="term" value="P:protein ubiquitination"/>
    <property type="evidence" value="ECO:0007669"/>
    <property type="project" value="TreeGrafter"/>
</dbReference>
<dbReference type="AlphaFoldDB" id="A0A2Z7CIW8"/>
<keyword evidence="7" id="KW-0862">Zinc</keyword>
<name>A0A2Z7CIW8_9LAMI</name>
<gene>
    <name evidence="11" type="ORF">F511_33924</name>
</gene>
<protein>
    <recommendedName>
        <fullName evidence="2">RING-type E3 ubiquitin transferase</fullName>
        <ecNumber evidence="2">2.3.2.27</ecNumber>
    </recommendedName>
</protein>
<dbReference type="PANTHER" id="PTHR15710:SF217">
    <property type="entry name" value="E3 UBIQUITIN-PROTEIN LIGASE RDUF2"/>
    <property type="match status" value="1"/>
</dbReference>
<comment type="catalytic activity">
    <reaction evidence="1">
        <text>S-ubiquitinyl-[E2 ubiquitin-conjugating enzyme]-L-cysteine + [acceptor protein]-L-lysine = [E2 ubiquitin-conjugating enzyme]-L-cysteine + N(6)-ubiquitinyl-[acceptor protein]-L-lysine.</text>
        <dbReference type="EC" id="2.3.2.27"/>
    </reaction>
</comment>
<dbReference type="InterPro" id="IPR001841">
    <property type="entry name" value="Znf_RING"/>
</dbReference>
<dbReference type="OrthoDB" id="8062037at2759"/>
<reference evidence="11 12" key="1">
    <citation type="journal article" date="2015" name="Proc. Natl. Acad. Sci. U.S.A.">
        <title>The resurrection genome of Boea hygrometrica: A blueprint for survival of dehydration.</title>
        <authorList>
            <person name="Xiao L."/>
            <person name="Yang G."/>
            <person name="Zhang L."/>
            <person name="Yang X."/>
            <person name="Zhao S."/>
            <person name="Ji Z."/>
            <person name="Zhou Q."/>
            <person name="Hu M."/>
            <person name="Wang Y."/>
            <person name="Chen M."/>
            <person name="Xu Y."/>
            <person name="Jin H."/>
            <person name="Xiao X."/>
            <person name="Hu G."/>
            <person name="Bao F."/>
            <person name="Hu Y."/>
            <person name="Wan P."/>
            <person name="Li L."/>
            <person name="Deng X."/>
            <person name="Kuang T."/>
            <person name="Xiang C."/>
            <person name="Zhu J.K."/>
            <person name="Oliver M.J."/>
            <person name="He Y."/>
        </authorList>
    </citation>
    <scope>NUCLEOTIDE SEQUENCE [LARGE SCALE GENOMIC DNA]</scope>
    <source>
        <strain evidence="12">cv. XS01</strain>
    </source>
</reference>
<feature type="domain" description="RING-type" evidence="10">
    <location>
        <begin position="175"/>
        <end position="216"/>
    </location>
</feature>
<accession>A0A2Z7CIW8</accession>
<evidence type="ECO:0000313" key="11">
    <source>
        <dbReference type="EMBL" id="KZV47071.1"/>
    </source>
</evidence>
<evidence type="ECO:0000256" key="4">
    <source>
        <dbReference type="ARBA" id="ARBA00022723"/>
    </source>
</evidence>
<evidence type="ECO:0000313" key="12">
    <source>
        <dbReference type="Proteomes" id="UP000250235"/>
    </source>
</evidence>
<evidence type="ECO:0000256" key="7">
    <source>
        <dbReference type="ARBA" id="ARBA00022833"/>
    </source>
</evidence>
<dbReference type="InterPro" id="IPR013083">
    <property type="entry name" value="Znf_RING/FYVE/PHD"/>
</dbReference>
<organism evidence="11 12">
    <name type="scientific">Dorcoceras hygrometricum</name>
    <dbReference type="NCBI Taxonomy" id="472368"/>
    <lineage>
        <taxon>Eukaryota</taxon>
        <taxon>Viridiplantae</taxon>
        <taxon>Streptophyta</taxon>
        <taxon>Embryophyta</taxon>
        <taxon>Tracheophyta</taxon>
        <taxon>Spermatophyta</taxon>
        <taxon>Magnoliopsida</taxon>
        <taxon>eudicotyledons</taxon>
        <taxon>Gunneridae</taxon>
        <taxon>Pentapetalae</taxon>
        <taxon>asterids</taxon>
        <taxon>lamiids</taxon>
        <taxon>Lamiales</taxon>
        <taxon>Gesneriaceae</taxon>
        <taxon>Didymocarpoideae</taxon>
        <taxon>Trichosporeae</taxon>
        <taxon>Loxocarpinae</taxon>
        <taxon>Dorcoceras</taxon>
    </lineage>
</organism>
<evidence type="ECO:0000256" key="6">
    <source>
        <dbReference type="ARBA" id="ARBA00022786"/>
    </source>
</evidence>
<dbReference type="GO" id="GO:0008270">
    <property type="term" value="F:zinc ion binding"/>
    <property type="evidence" value="ECO:0007669"/>
    <property type="project" value="UniProtKB-KW"/>
</dbReference>
<evidence type="ECO:0000256" key="1">
    <source>
        <dbReference type="ARBA" id="ARBA00000900"/>
    </source>
</evidence>
<feature type="region of interest" description="Disordered" evidence="9">
    <location>
        <begin position="51"/>
        <end position="70"/>
    </location>
</feature>
<evidence type="ECO:0000256" key="3">
    <source>
        <dbReference type="ARBA" id="ARBA00022679"/>
    </source>
</evidence>
<evidence type="ECO:0000259" key="10">
    <source>
        <dbReference type="PROSITE" id="PS50089"/>
    </source>
</evidence>
<keyword evidence="12" id="KW-1185">Reference proteome</keyword>
<keyword evidence="4" id="KW-0479">Metal-binding</keyword>
<dbReference type="PROSITE" id="PS50089">
    <property type="entry name" value="ZF_RING_2"/>
    <property type="match status" value="1"/>
</dbReference>
<dbReference type="Gene3D" id="3.30.40.10">
    <property type="entry name" value="Zinc/RING finger domain, C3HC4 (zinc finger)"/>
    <property type="match status" value="1"/>
</dbReference>
<keyword evidence="6" id="KW-0833">Ubl conjugation pathway</keyword>
<dbReference type="FunFam" id="3.30.40.10:FF:000022">
    <property type="entry name" value="E3 ubiquitin-protein ligase RING1-like"/>
    <property type="match status" value="1"/>
</dbReference>
<dbReference type="InterPro" id="IPR039525">
    <property type="entry name" value="RNF126-like_zinc-ribbon"/>
</dbReference>
<sequence length="336" mass="36703">MASTATPTAAAYWCYTCTRTVSVMSGGGNDIVCPHCGGGFIQAVDPSDFSPEPLRRLESSRDGTGRARRSGLSFNPLIILRSAPDLEPPPPDEGGGRRSYELYYEDGVGSGLRPLPSTMSESLLGSGFQVMLDRLSQVGFSLWSRPENPPASKKAVESLPVVEILSTHVTSDSHCAVCIEAFSIGSEAREMPCKHIYHSECILPWLSLRNSCPVCRYQLPTDGHDSSPGNAVGLTVWRLPGGGFAVGRFVGGGAVDMPAVYSEMDGDLSLSGGSRRGDELRPWIRRRAEGGRIRRFFDNFGSFFRRARSDSSSGSGNSFFRRYSLRRRRRELVSFE</sequence>
<dbReference type="GO" id="GO:0061630">
    <property type="term" value="F:ubiquitin protein ligase activity"/>
    <property type="evidence" value="ECO:0007669"/>
    <property type="project" value="UniProtKB-EC"/>
</dbReference>
<dbReference type="SUPFAM" id="SSF57850">
    <property type="entry name" value="RING/U-box"/>
    <property type="match status" value="1"/>
</dbReference>
<dbReference type="GO" id="GO:0005737">
    <property type="term" value="C:cytoplasm"/>
    <property type="evidence" value="ECO:0007669"/>
    <property type="project" value="TreeGrafter"/>
</dbReference>
<dbReference type="Pfam" id="PF14369">
    <property type="entry name" value="Zn_ribbon_19"/>
    <property type="match status" value="1"/>
</dbReference>
<dbReference type="Pfam" id="PF13639">
    <property type="entry name" value="zf-RING_2"/>
    <property type="match status" value="1"/>
</dbReference>